<proteinExistence type="predicted"/>
<evidence type="ECO:0000313" key="1">
    <source>
        <dbReference type="EMBL" id="KAK7498422.1"/>
    </source>
</evidence>
<dbReference type="AlphaFoldDB" id="A0ABD0LG33"/>
<sequence>EYDTTKNCCRFPPMSSNTESPTALPHSGSVCSRPYTSSKVYSNQSLGVVTKGRDLHCH</sequence>
<accession>A0ABD0LG33</accession>
<evidence type="ECO:0000313" key="3">
    <source>
        <dbReference type="Proteomes" id="UP001519460"/>
    </source>
</evidence>
<name>A0ABD0LG33_9CAEN</name>
<organism evidence="1 3">
    <name type="scientific">Batillaria attramentaria</name>
    <dbReference type="NCBI Taxonomy" id="370345"/>
    <lineage>
        <taxon>Eukaryota</taxon>
        <taxon>Metazoa</taxon>
        <taxon>Spiralia</taxon>
        <taxon>Lophotrochozoa</taxon>
        <taxon>Mollusca</taxon>
        <taxon>Gastropoda</taxon>
        <taxon>Caenogastropoda</taxon>
        <taxon>Sorbeoconcha</taxon>
        <taxon>Cerithioidea</taxon>
        <taxon>Batillariidae</taxon>
        <taxon>Batillaria</taxon>
    </lineage>
</organism>
<comment type="caution">
    <text evidence="1">The sequence shown here is derived from an EMBL/GenBank/DDBJ whole genome shotgun (WGS) entry which is preliminary data.</text>
</comment>
<dbReference type="EMBL" id="JACVVK020000051">
    <property type="protein sequence ID" value="KAK7498422.1"/>
    <property type="molecule type" value="Genomic_DNA"/>
</dbReference>
<feature type="non-terminal residue" evidence="1">
    <location>
        <position position="1"/>
    </location>
</feature>
<reference evidence="1 3" key="2">
    <citation type="journal article" date="2023" name="Sci. Data">
        <title>Genome assembly of the Korean intertidal mud-creeper Batillaria attramentaria.</title>
        <authorList>
            <person name="Patra A.K."/>
            <person name="Ho P.T."/>
            <person name="Jun S."/>
            <person name="Lee S.J."/>
            <person name="Kim Y."/>
            <person name="Won Y.J."/>
        </authorList>
    </citation>
    <scope>NUCLEOTIDE SEQUENCE [LARGE SCALE GENOMIC DNA]</scope>
    <source>
        <strain evidence="1">Wonlab-2016</strain>
    </source>
</reference>
<protein>
    <submittedName>
        <fullName evidence="1">Uncharacterized protein</fullName>
    </submittedName>
</protein>
<reference evidence="1" key="3">
    <citation type="submission" date="2023-01" db="EMBL/GenBank/DDBJ databases">
        <authorList>
            <person name="Patra A."/>
        </authorList>
    </citation>
    <scope>NUCLEOTIDE SEQUENCE</scope>
    <source>
        <strain evidence="1">Wonlab-2016</strain>
        <tissue evidence="1">Foot muscle</tissue>
    </source>
</reference>
<dbReference type="EMBL" id="JACVVK020000051">
    <property type="protein sequence ID" value="KAK7498423.1"/>
    <property type="molecule type" value="Genomic_DNA"/>
</dbReference>
<gene>
    <name evidence="1" type="ORF">BaRGS_00010376</name>
    <name evidence="2" type="ORF">BaRGS_00010377</name>
</gene>
<reference evidence="1" key="1">
    <citation type="submission" date="2020-09" db="EMBL/GenBank/DDBJ databases">
        <authorList>
            <person name="Won Y."/>
        </authorList>
    </citation>
    <scope>NUCLEOTIDE SEQUENCE</scope>
    <source>
        <strain evidence="1">Wonlab-2016</strain>
        <tissue evidence="1">Foot muscle</tissue>
    </source>
</reference>
<keyword evidence="3" id="KW-1185">Reference proteome</keyword>
<evidence type="ECO:0000313" key="2">
    <source>
        <dbReference type="EMBL" id="KAK7498423.1"/>
    </source>
</evidence>
<dbReference type="Proteomes" id="UP001519460">
    <property type="component" value="Unassembled WGS sequence"/>
</dbReference>